<reference evidence="1" key="1">
    <citation type="journal article" date="2005" name="Environ. Microbiol.">
        <title>Genetic and functional properties of uncultivated thermophilic crenarchaeotes from a subsurface gold mine as revealed by analysis of genome fragments.</title>
        <authorList>
            <person name="Nunoura T."/>
            <person name="Hirayama H."/>
            <person name="Takami H."/>
            <person name="Oida H."/>
            <person name="Nishi S."/>
            <person name="Shimamura S."/>
            <person name="Suzuki Y."/>
            <person name="Inagaki F."/>
            <person name="Takai K."/>
            <person name="Nealson K.H."/>
            <person name="Horikoshi K."/>
        </authorList>
    </citation>
    <scope>NUCLEOTIDE SEQUENCE</scope>
</reference>
<reference evidence="1" key="2">
    <citation type="journal article" date="2012" name="PLoS ONE">
        <title>A Deeply Branching Thermophilic Bacterium with an Ancient Acetyl-CoA Pathway Dominates a Subsurface Ecosystem.</title>
        <authorList>
            <person name="Takami H."/>
            <person name="Noguchi H."/>
            <person name="Takaki Y."/>
            <person name="Uchiyama I."/>
            <person name="Toyoda A."/>
            <person name="Nishi S."/>
            <person name="Chee G.-J."/>
            <person name="Arai W."/>
            <person name="Nunoura T."/>
            <person name="Itoh T."/>
            <person name="Hattori M."/>
            <person name="Takai K."/>
        </authorList>
    </citation>
    <scope>NUCLEOTIDE SEQUENCE</scope>
</reference>
<proteinExistence type="predicted"/>
<protein>
    <recommendedName>
        <fullName evidence="2">PIN domain-containing protein</fullName>
    </recommendedName>
</protein>
<evidence type="ECO:0000313" key="1">
    <source>
        <dbReference type="EMBL" id="BAL52700.1"/>
    </source>
</evidence>
<dbReference type="EMBL" id="AP011637">
    <property type="protein sequence ID" value="BAL52700.1"/>
    <property type="molecule type" value="Genomic_DNA"/>
</dbReference>
<name>H5S964_9ZZZZ</name>
<accession>H5S964</accession>
<organism evidence="1">
    <name type="scientific">uncultured prokaryote</name>
    <dbReference type="NCBI Taxonomy" id="198431"/>
    <lineage>
        <taxon>unclassified sequences</taxon>
        <taxon>environmental samples</taxon>
    </lineage>
</organism>
<dbReference type="AlphaFoldDB" id="H5S964"/>
<sequence length="67" mass="7578">MSDPEDAPIFAAAVISRPDIVLSNDFETFHSARAKAFWKRHGIQLESLYGLLCLFGRRKRKEGEGRA</sequence>
<gene>
    <name evidence="1" type="ORF">HGMM_F03A04C23</name>
</gene>
<evidence type="ECO:0008006" key="2">
    <source>
        <dbReference type="Google" id="ProtNLM"/>
    </source>
</evidence>